<protein>
    <recommendedName>
        <fullName evidence="4">Serine hydrolase domain-containing protein</fullName>
    </recommendedName>
</protein>
<dbReference type="PANTHER" id="PTHR48070">
    <property type="entry name" value="ESTERASE OVCA2"/>
    <property type="match status" value="1"/>
</dbReference>
<evidence type="ECO:0000256" key="1">
    <source>
        <dbReference type="ARBA" id="ARBA00005863"/>
    </source>
</evidence>
<comment type="similarity">
    <text evidence="1">Belongs to the LovG family.</text>
</comment>
<dbReference type="EMBL" id="JASNWA010000008">
    <property type="protein sequence ID" value="KAK3170704.1"/>
    <property type="molecule type" value="Genomic_DNA"/>
</dbReference>
<accession>A0AAD9Z3E1</accession>
<dbReference type="GO" id="GO:0016787">
    <property type="term" value="F:hydrolase activity"/>
    <property type="evidence" value="ECO:0007669"/>
    <property type="project" value="UniProtKB-KW"/>
</dbReference>
<evidence type="ECO:0000256" key="2">
    <source>
        <dbReference type="ARBA" id="ARBA00022801"/>
    </source>
</evidence>
<feature type="domain" description="Serine hydrolase" evidence="4">
    <location>
        <begin position="9"/>
        <end position="221"/>
    </location>
</feature>
<keyword evidence="2" id="KW-0378">Hydrolase</keyword>
<dbReference type="GO" id="GO:0044550">
    <property type="term" value="P:secondary metabolite biosynthetic process"/>
    <property type="evidence" value="ECO:0007669"/>
    <property type="project" value="TreeGrafter"/>
</dbReference>
<dbReference type="InterPro" id="IPR005645">
    <property type="entry name" value="FSH-like_dom"/>
</dbReference>
<evidence type="ECO:0000313" key="5">
    <source>
        <dbReference type="EMBL" id="KAK3170704.1"/>
    </source>
</evidence>
<dbReference type="Gene3D" id="3.40.50.1820">
    <property type="entry name" value="alpha/beta hydrolase"/>
    <property type="match status" value="1"/>
</dbReference>
<name>A0AAD9Z3E1_9LECA</name>
<dbReference type="GO" id="GO:0005737">
    <property type="term" value="C:cytoplasm"/>
    <property type="evidence" value="ECO:0007669"/>
    <property type="project" value="TreeGrafter"/>
</dbReference>
<sequence>MAEPSNSHLPRLLCLHGGGTSAMIFKIQTRRLQWSLRQHFRFVFVDAPFESAAGPGVLPVFEGCGPYHRWVIPGSSTPERDQQRVRQVLRKAIADDPGDGEFVGVLGFSQGGRMAAGLLADQEEGEATGLPYWQFAVLLCAGYPPLSMSSERAREEPKGVVDEHGEDVEPEEREILSIPSVHVRGTLDPHCEKGRRLAKYFNRETSVSMEFVMGHHLPGAAGDTTSSKGDTDAIRDAILRAFAGDLKAGGDEGAGANGTRSAQITV</sequence>
<dbReference type="SUPFAM" id="SSF53474">
    <property type="entry name" value="alpha/beta-Hydrolases"/>
    <property type="match status" value="1"/>
</dbReference>
<dbReference type="PANTHER" id="PTHR48070:SF3">
    <property type="entry name" value="ESTERASE DBAE-RELATED"/>
    <property type="match status" value="1"/>
</dbReference>
<evidence type="ECO:0000313" key="6">
    <source>
        <dbReference type="Proteomes" id="UP001276659"/>
    </source>
</evidence>
<dbReference type="InterPro" id="IPR029058">
    <property type="entry name" value="AB_hydrolase_fold"/>
</dbReference>
<dbReference type="Pfam" id="PF03959">
    <property type="entry name" value="FSH1"/>
    <property type="match status" value="1"/>
</dbReference>
<proteinExistence type="inferred from homology"/>
<feature type="compositionally biased region" description="Basic and acidic residues" evidence="3">
    <location>
        <begin position="151"/>
        <end position="163"/>
    </location>
</feature>
<dbReference type="AlphaFoldDB" id="A0AAD9Z3E1"/>
<feature type="region of interest" description="Disordered" evidence="3">
    <location>
        <begin position="151"/>
        <end position="171"/>
    </location>
</feature>
<organism evidence="5 6">
    <name type="scientific">Lepraria neglecta</name>
    <dbReference type="NCBI Taxonomy" id="209136"/>
    <lineage>
        <taxon>Eukaryota</taxon>
        <taxon>Fungi</taxon>
        <taxon>Dikarya</taxon>
        <taxon>Ascomycota</taxon>
        <taxon>Pezizomycotina</taxon>
        <taxon>Lecanoromycetes</taxon>
        <taxon>OSLEUM clade</taxon>
        <taxon>Lecanoromycetidae</taxon>
        <taxon>Lecanorales</taxon>
        <taxon>Lecanorineae</taxon>
        <taxon>Stereocaulaceae</taxon>
        <taxon>Lepraria</taxon>
    </lineage>
</organism>
<dbReference type="GO" id="GO:0005634">
    <property type="term" value="C:nucleus"/>
    <property type="evidence" value="ECO:0007669"/>
    <property type="project" value="TreeGrafter"/>
</dbReference>
<comment type="caution">
    <text evidence="5">The sequence shown here is derived from an EMBL/GenBank/DDBJ whole genome shotgun (WGS) entry which is preliminary data.</text>
</comment>
<evidence type="ECO:0000256" key="3">
    <source>
        <dbReference type="SAM" id="MobiDB-lite"/>
    </source>
</evidence>
<reference evidence="5" key="1">
    <citation type="submission" date="2022-11" db="EMBL/GenBank/DDBJ databases">
        <title>Chromosomal genome sequence assembly and mating type (MAT) locus characterization of the leprose asexual lichenized fungus Lepraria neglecta (Nyl.) Erichsen.</title>
        <authorList>
            <person name="Allen J.L."/>
            <person name="Pfeffer B."/>
        </authorList>
    </citation>
    <scope>NUCLEOTIDE SEQUENCE</scope>
    <source>
        <strain evidence="5">Allen 5258</strain>
    </source>
</reference>
<keyword evidence="6" id="KW-1185">Reference proteome</keyword>
<dbReference type="Proteomes" id="UP001276659">
    <property type="component" value="Unassembled WGS sequence"/>
</dbReference>
<evidence type="ECO:0000259" key="4">
    <source>
        <dbReference type="Pfam" id="PF03959"/>
    </source>
</evidence>
<gene>
    <name evidence="5" type="ORF">OEA41_002786</name>
</gene>
<dbReference type="InterPro" id="IPR050593">
    <property type="entry name" value="LovG"/>
</dbReference>